<evidence type="ECO:0000256" key="1">
    <source>
        <dbReference type="ARBA" id="ARBA00001917"/>
    </source>
</evidence>
<dbReference type="Pfam" id="PF10590">
    <property type="entry name" value="PNP_phzG_C"/>
    <property type="match status" value="1"/>
</dbReference>
<dbReference type="PANTHER" id="PTHR10851">
    <property type="entry name" value="PYRIDOXINE-5-PHOSPHATE OXIDASE"/>
    <property type="match status" value="1"/>
</dbReference>
<dbReference type="Gene3D" id="2.30.110.10">
    <property type="entry name" value="Electron Transport, Fmn-binding Protein, Chain A"/>
    <property type="match status" value="1"/>
</dbReference>
<dbReference type="SUPFAM" id="SSF50475">
    <property type="entry name" value="FMN-binding split barrel"/>
    <property type="match status" value="1"/>
</dbReference>
<dbReference type="AlphaFoldDB" id="A0A545ANF2"/>
<evidence type="ECO:0000259" key="7">
    <source>
        <dbReference type="Pfam" id="PF10590"/>
    </source>
</evidence>
<dbReference type="InterPro" id="IPR000659">
    <property type="entry name" value="Pyridox_Oxase"/>
</dbReference>
<dbReference type="PANTHER" id="PTHR10851:SF0">
    <property type="entry name" value="PYRIDOXINE-5'-PHOSPHATE OXIDASE"/>
    <property type="match status" value="1"/>
</dbReference>
<dbReference type="RefSeq" id="WP_142706769.1">
    <property type="nucleotide sequence ID" value="NZ_VIRS01000016.1"/>
</dbReference>
<gene>
    <name evidence="8" type="ORF">FL583_22750</name>
</gene>
<evidence type="ECO:0000256" key="3">
    <source>
        <dbReference type="ARBA" id="ARBA00022630"/>
    </source>
</evidence>
<dbReference type="Pfam" id="PF01243">
    <property type="entry name" value="PNPOx_N"/>
    <property type="match status" value="1"/>
</dbReference>
<dbReference type="InterPro" id="IPR011576">
    <property type="entry name" value="Pyridox_Oxase_N"/>
</dbReference>
<evidence type="ECO:0000256" key="2">
    <source>
        <dbReference type="ARBA" id="ARBA00007301"/>
    </source>
</evidence>
<name>A0A545ANF2_9ACTN</name>
<organism evidence="8 9">
    <name type="scientific">Cryptosporangium phraense</name>
    <dbReference type="NCBI Taxonomy" id="2593070"/>
    <lineage>
        <taxon>Bacteria</taxon>
        <taxon>Bacillati</taxon>
        <taxon>Actinomycetota</taxon>
        <taxon>Actinomycetes</taxon>
        <taxon>Cryptosporangiales</taxon>
        <taxon>Cryptosporangiaceae</taxon>
        <taxon>Cryptosporangium</taxon>
    </lineage>
</organism>
<evidence type="ECO:0000256" key="5">
    <source>
        <dbReference type="ARBA" id="ARBA00023002"/>
    </source>
</evidence>
<comment type="similarity">
    <text evidence="2">Belongs to the pyridoxamine 5'-phosphate oxidase family.</text>
</comment>
<dbReference type="InterPro" id="IPR019576">
    <property type="entry name" value="Pyridoxamine_oxidase_dimer_C"/>
</dbReference>
<dbReference type="InParanoid" id="A0A545ANF2"/>
<accession>A0A545ANF2</accession>
<dbReference type="GO" id="GO:0008615">
    <property type="term" value="P:pyridoxine biosynthetic process"/>
    <property type="evidence" value="ECO:0007669"/>
    <property type="project" value="InterPro"/>
</dbReference>
<keyword evidence="3" id="KW-0285">Flavoprotein</keyword>
<dbReference type="InterPro" id="IPR012349">
    <property type="entry name" value="Split_barrel_FMN-bd"/>
</dbReference>
<keyword evidence="9" id="KW-1185">Reference proteome</keyword>
<evidence type="ECO:0000256" key="4">
    <source>
        <dbReference type="ARBA" id="ARBA00022643"/>
    </source>
</evidence>
<dbReference type="OrthoDB" id="9780392at2"/>
<protein>
    <submittedName>
        <fullName evidence="8">Pyridoxine 5'-phosphate oxidase</fullName>
    </submittedName>
</protein>
<keyword evidence="5" id="KW-0560">Oxidoreductase</keyword>
<sequence>MTDVFAVLRAWLPDNADPIRPPMTLATLDADGYPDARTVLLSALDDHGVQFHTDARSRKAAELAAAPRACVVIPIGERDRQITLVGDVEPLGPDALREAYRRRTRYLQVLAWVNSDELAARPAGQRHQAWQAFEDTNPGPLEPPATWTGFRLRPHRVTFWTADELGPSTRLEYRRSGDGWTTHALAG</sequence>
<comment type="cofactor">
    <cofactor evidence="1">
        <name>FMN</name>
        <dbReference type="ChEBI" id="CHEBI:58210"/>
    </cofactor>
</comment>
<dbReference type="GO" id="GO:0004733">
    <property type="term" value="F:pyridoxamine phosphate oxidase activity"/>
    <property type="evidence" value="ECO:0007669"/>
    <property type="project" value="InterPro"/>
</dbReference>
<keyword evidence="4" id="KW-0288">FMN</keyword>
<reference evidence="8 9" key="1">
    <citation type="submission" date="2019-07" db="EMBL/GenBank/DDBJ databases">
        <title>Cryptosporangium phraense sp. nov., isolated from plant litter.</title>
        <authorList>
            <person name="Suriyachadkun C."/>
        </authorList>
    </citation>
    <scope>NUCLEOTIDE SEQUENCE [LARGE SCALE GENOMIC DNA]</scope>
    <source>
        <strain evidence="8 9">A-T 5661</strain>
    </source>
</reference>
<dbReference type="Proteomes" id="UP000317982">
    <property type="component" value="Unassembled WGS sequence"/>
</dbReference>
<dbReference type="EMBL" id="VIRS01000016">
    <property type="protein sequence ID" value="TQS42868.1"/>
    <property type="molecule type" value="Genomic_DNA"/>
</dbReference>
<proteinExistence type="inferred from homology"/>
<comment type="caution">
    <text evidence="8">The sequence shown here is derived from an EMBL/GenBank/DDBJ whole genome shotgun (WGS) entry which is preliminary data.</text>
</comment>
<evidence type="ECO:0000313" key="9">
    <source>
        <dbReference type="Proteomes" id="UP000317982"/>
    </source>
</evidence>
<feature type="domain" description="Pyridoxine 5'-phosphate oxidase dimerisation C-terminal" evidence="7">
    <location>
        <begin position="147"/>
        <end position="186"/>
    </location>
</feature>
<feature type="domain" description="Pyridoxamine 5'-phosphate oxidase N-terminal" evidence="6">
    <location>
        <begin position="21"/>
        <end position="124"/>
    </location>
</feature>
<evidence type="ECO:0000313" key="8">
    <source>
        <dbReference type="EMBL" id="TQS42868.1"/>
    </source>
</evidence>
<evidence type="ECO:0000259" key="6">
    <source>
        <dbReference type="Pfam" id="PF01243"/>
    </source>
</evidence>
<dbReference type="GO" id="GO:0010181">
    <property type="term" value="F:FMN binding"/>
    <property type="evidence" value="ECO:0007669"/>
    <property type="project" value="InterPro"/>
</dbReference>